<organism evidence="2 3">
    <name type="scientific">Chelydra serpentina</name>
    <name type="common">Snapping turtle</name>
    <name type="synonym">Testudo serpentina</name>
    <dbReference type="NCBI Taxonomy" id="8475"/>
    <lineage>
        <taxon>Eukaryota</taxon>
        <taxon>Metazoa</taxon>
        <taxon>Chordata</taxon>
        <taxon>Craniata</taxon>
        <taxon>Vertebrata</taxon>
        <taxon>Euteleostomi</taxon>
        <taxon>Archelosauria</taxon>
        <taxon>Testudinata</taxon>
        <taxon>Testudines</taxon>
        <taxon>Cryptodira</taxon>
        <taxon>Durocryptodira</taxon>
        <taxon>Americhelydia</taxon>
        <taxon>Chelydroidea</taxon>
        <taxon>Chelydridae</taxon>
        <taxon>Chelydra</taxon>
    </lineage>
</organism>
<name>A0A8C3TG20_CHESE</name>
<feature type="region of interest" description="Disordered" evidence="1">
    <location>
        <begin position="1"/>
        <end position="54"/>
    </location>
</feature>
<dbReference type="AlphaFoldDB" id="A0A8C3TG20"/>
<feature type="compositionally biased region" description="Polar residues" evidence="1">
    <location>
        <begin position="1"/>
        <end position="13"/>
    </location>
</feature>
<keyword evidence="3" id="KW-1185">Reference proteome</keyword>
<feature type="compositionally biased region" description="Polar residues" evidence="1">
    <location>
        <begin position="30"/>
        <end position="54"/>
    </location>
</feature>
<dbReference type="Proteomes" id="UP000694403">
    <property type="component" value="Unplaced"/>
</dbReference>
<reference evidence="2" key="2">
    <citation type="submission" date="2025-09" db="UniProtKB">
        <authorList>
            <consortium name="Ensembl"/>
        </authorList>
    </citation>
    <scope>IDENTIFICATION</scope>
</reference>
<sequence>MGCNTSKSTTVVESAQKPGEQPEGEDKNQDTGAETTANDLHNSSVKDGASDITS</sequence>
<evidence type="ECO:0000256" key="1">
    <source>
        <dbReference type="SAM" id="MobiDB-lite"/>
    </source>
</evidence>
<dbReference type="Ensembl" id="ENSCSRT00000029938.1">
    <property type="protein sequence ID" value="ENSCSRP00000028774.1"/>
    <property type="gene ID" value="ENSCSRG00000021150.1"/>
</dbReference>
<proteinExistence type="predicted"/>
<reference evidence="2" key="1">
    <citation type="submission" date="2025-08" db="UniProtKB">
        <authorList>
            <consortium name="Ensembl"/>
        </authorList>
    </citation>
    <scope>IDENTIFICATION</scope>
</reference>
<protein>
    <submittedName>
        <fullName evidence="2">Uncharacterized protein</fullName>
    </submittedName>
</protein>
<accession>A0A8C3TG20</accession>
<evidence type="ECO:0000313" key="2">
    <source>
        <dbReference type="Ensembl" id="ENSCSRP00000028774.1"/>
    </source>
</evidence>
<evidence type="ECO:0000313" key="3">
    <source>
        <dbReference type="Proteomes" id="UP000694403"/>
    </source>
</evidence>